<accession>A0ACB7WYP6</accession>
<protein>
    <submittedName>
        <fullName evidence="1">Uncharacterized protein</fullName>
    </submittedName>
</protein>
<proteinExistence type="predicted"/>
<sequence>MYNGIGLQTPRGSGTNGYIQGNKFFVRPKSGKVVVDNNGYVEGQGTGGVSKKPNKEILEHDRKRQIELKLVVLEDKLVDQGYTDAEIAEKLVEARRNLEASSAVEEAGGAVPLLGRASDTQTHQIAARKEKQMETLRAALGIATSEADSQKKTNGQGSNSGSDDDVDLGDNRQSGFDGDRQSLKKDSHEKDVLKNSNNDAVRYGSNELRSHMNPGSKERSEGSDSSDTDNDEKHAKRIRNKHQKSKEKNYSGSDSDIEVRKKQQKSSKKDKKGRGHDTDDSESDDKYEKPRERHDKRRGRYEHDDSESNDEKYKKTRKSADVKSRRHDSDDSEPDDEYEKTLRRGDERKGRHASDDYKYKNEEHETRKKHDRKSRRHDSSDSDSDSEKNGTDRKRHDSDIDSAKQNKRIQVRERSQHGGSHRIEKGLSVLDDPRKIDDGSKKNSRKYDLKSKTDKGQILEEETAEKSRRRRHDAGNDDDDDYDIRDKKIEMKQRSGEHDTDKRDYYHSKRANYHEGYSEDGSDSSADDYKRGKRDAIKSLPKGSGRSGDSSRSNVDLMKAKSDNGLNTLGKLEELYHTREDTMDGQQTNRGKRKADGVNEDEQAEAKSRSRYVGKEDHRGEQQKDPEINSRSYRIKDDQKRDDHSRLSRSGVGHEDDNPERDGRNRNREELHHEGKRSYRDHEEQRGGPGDRKNNRDEEESKRSDPDQEEQRRGRKNSRDEEDSKRSDRDHEEQHGGRRNSREEESRGRKHRRDEDVEVREHGSRRGRKEEEHGSVKDSRSGWWTDQATRLTLLLISDGVLFFQKLDTRVLDKIKSDKIKVWLLDEYVSDSEFCMKKFQDSYVH</sequence>
<dbReference type="Proteomes" id="UP000828048">
    <property type="component" value="Chromosome 2"/>
</dbReference>
<dbReference type="EMBL" id="CM037152">
    <property type="protein sequence ID" value="KAH7833541.1"/>
    <property type="molecule type" value="Genomic_DNA"/>
</dbReference>
<reference evidence="1 2" key="1">
    <citation type="journal article" date="2021" name="Hortic Res">
        <title>High-quality reference genome and annotation aids understanding of berry development for evergreen blueberry (Vaccinium darrowii).</title>
        <authorList>
            <person name="Yu J."/>
            <person name="Hulse-Kemp A.M."/>
            <person name="Babiker E."/>
            <person name="Staton M."/>
        </authorList>
    </citation>
    <scope>NUCLEOTIDE SEQUENCE [LARGE SCALE GENOMIC DNA]</scope>
    <source>
        <strain evidence="2">cv. NJ 8807/NJ 8810</strain>
        <tissue evidence="1">Young leaf</tissue>
    </source>
</reference>
<comment type="caution">
    <text evidence="1">The sequence shown here is derived from an EMBL/GenBank/DDBJ whole genome shotgun (WGS) entry which is preliminary data.</text>
</comment>
<organism evidence="1 2">
    <name type="scientific">Vaccinium darrowii</name>
    <dbReference type="NCBI Taxonomy" id="229202"/>
    <lineage>
        <taxon>Eukaryota</taxon>
        <taxon>Viridiplantae</taxon>
        <taxon>Streptophyta</taxon>
        <taxon>Embryophyta</taxon>
        <taxon>Tracheophyta</taxon>
        <taxon>Spermatophyta</taxon>
        <taxon>Magnoliopsida</taxon>
        <taxon>eudicotyledons</taxon>
        <taxon>Gunneridae</taxon>
        <taxon>Pentapetalae</taxon>
        <taxon>asterids</taxon>
        <taxon>Ericales</taxon>
        <taxon>Ericaceae</taxon>
        <taxon>Vaccinioideae</taxon>
        <taxon>Vaccinieae</taxon>
        <taxon>Vaccinium</taxon>
    </lineage>
</organism>
<gene>
    <name evidence="1" type="ORF">Vadar_007376</name>
</gene>
<evidence type="ECO:0000313" key="1">
    <source>
        <dbReference type="EMBL" id="KAH7833541.1"/>
    </source>
</evidence>
<evidence type="ECO:0000313" key="2">
    <source>
        <dbReference type="Proteomes" id="UP000828048"/>
    </source>
</evidence>
<keyword evidence="2" id="KW-1185">Reference proteome</keyword>
<name>A0ACB7WYP6_9ERIC</name>